<dbReference type="Pfam" id="PF00892">
    <property type="entry name" value="EamA"/>
    <property type="match status" value="2"/>
</dbReference>
<dbReference type="InterPro" id="IPR037185">
    <property type="entry name" value="EmrE-like"/>
</dbReference>
<feature type="domain" description="EamA" evidence="2">
    <location>
        <begin position="160"/>
        <end position="288"/>
    </location>
</feature>
<feature type="transmembrane region" description="Helical" evidence="1">
    <location>
        <begin position="6"/>
        <end position="22"/>
    </location>
</feature>
<feature type="transmembrane region" description="Helical" evidence="1">
    <location>
        <begin position="271"/>
        <end position="289"/>
    </location>
</feature>
<name>A0A327KZ59_9BRAD</name>
<feature type="transmembrane region" description="Helical" evidence="1">
    <location>
        <begin position="93"/>
        <end position="111"/>
    </location>
</feature>
<comment type="caution">
    <text evidence="3">The sequence shown here is derived from an EMBL/GenBank/DDBJ whole genome shotgun (WGS) entry which is preliminary data.</text>
</comment>
<feature type="transmembrane region" description="Helical" evidence="1">
    <location>
        <begin position="34"/>
        <end position="53"/>
    </location>
</feature>
<organism evidence="3 4">
    <name type="scientific">Rhodoplanes roseus</name>
    <dbReference type="NCBI Taxonomy" id="29409"/>
    <lineage>
        <taxon>Bacteria</taxon>
        <taxon>Pseudomonadati</taxon>
        <taxon>Pseudomonadota</taxon>
        <taxon>Alphaproteobacteria</taxon>
        <taxon>Hyphomicrobiales</taxon>
        <taxon>Nitrobacteraceae</taxon>
        <taxon>Rhodoplanes</taxon>
    </lineage>
</organism>
<dbReference type="Proteomes" id="UP000249130">
    <property type="component" value="Unassembled WGS sequence"/>
</dbReference>
<evidence type="ECO:0000259" key="2">
    <source>
        <dbReference type="Pfam" id="PF00892"/>
    </source>
</evidence>
<keyword evidence="1" id="KW-0472">Membrane</keyword>
<dbReference type="Gene3D" id="1.10.3730.20">
    <property type="match status" value="2"/>
</dbReference>
<feature type="domain" description="EamA" evidence="2">
    <location>
        <begin position="3"/>
        <end position="134"/>
    </location>
</feature>
<protein>
    <recommendedName>
        <fullName evidence="2">EamA domain-containing protein</fullName>
    </recommendedName>
</protein>
<keyword evidence="1" id="KW-1133">Transmembrane helix</keyword>
<feature type="transmembrane region" description="Helical" evidence="1">
    <location>
        <begin position="183"/>
        <end position="208"/>
    </location>
</feature>
<dbReference type="InterPro" id="IPR000620">
    <property type="entry name" value="EamA_dom"/>
</dbReference>
<feature type="transmembrane region" description="Helical" evidence="1">
    <location>
        <begin position="220"/>
        <end position="239"/>
    </location>
</feature>
<feature type="transmembrane region" description="Helical" evidence="1">
    <location>
        <begin position="155"/>
        <end position="177"/>
    </location>
</feature>
<evidence type="ECO:0000256" key="1">
    <source>
        <dbReference type="SAM" id="Phobius"/>
    </source>
</evidence>
<evidence type="ECO:0000313" key="3">
    <source>
        <dbReference type="EMBL" id="RAI43417.1"/>
    </source>
</evidence>
<feature type="transmembrane region" description="Helical" evidence="1">
    <location>
        <begin position="59"/>
        <end position="81"/>
    </location>
</feature>
<accession>A0A327KZ59</accession>
<sequence>MTSGIAYALAAMVFFGLGDYVYRRAAREGVAAHHFIMGQAWLFCPSVILYAAATGALTLAGGAVWGNLAGLFLFLGFFLFARSLRTGPVSVNGPIFRLGFVVTVGLAVLVLGEPLTAAKATGLLLALVAVWLLLGTGNPPAGGGAATSRPSAPRWSLVEVLLATVLAGIGFFCHKLGTAAGAAPTALVAAQAMVFASLATLLTAIVEGSLRWPANLWRHALPAALVLLVAFTCFVHALAAGQASVVVPIAQMGFVPASLLGIAVGGEPVTLRKGLGLLVALTALALLAWA</sequence>
<dbReference type="OrthoDB" id="7960053at2"/>
<proteinExistence type="predicted"/>
<dbReference type="SUPFAM" id="SSF103481">
    <property type="entry name" value="Multidrug resistance efflux transporter EmrE"/>
    <property type="match status" value="2"/>
</dbReference>
<feature type="transmembrane region" description="Helical" evidence="1">
    <location>
        <begin position="245"/>
        <end position="264"/>
    </location>
</feature>
<keyword evidence="4" id="KW-1185">Reference proteome</keyword>
<gene>
    <name evidence="3" type="ORF">CH341_14525</name>
</gene>
<dbReference type="GO" id="GO:0016020">
    <property type="term" value="C:membrane"/>
    <property type="evidence" value="ECO:0007669"/>
    <property type="project" value="InterPro"/>
</dbReference>
<reference evidence="3 4" key="1">
    <citation type="submission" date="2017-07" db="EMBL/GenBank/DDBJ databases">
        <title>Draft Genome Sequences of Select Purple Nonsulfur Bacteria.</title>
        <authorList>
            <person name="Lasarre B."/>
            <person name="Mckinlay J.B."/>
        </authorList>
    </citation>
    <scope>NUCLEOTIDE SEQUENCE [LARGE SCALE GENOMIC DNA]</scope>
    <source>
        <strain evidence="3 4">DSM 5909</strain>
    </source>
</reference>
<feature type="transmembrane region" description="Helical" evidence="1">
    <location>
        <begin position="117"/>
        <end position="134"/>
    </location>
</feature>
<evidence type="ECO:0000313" key="4">
    <source>
        <dbReference type="Proteomes" id="UP000249130"/>
    </source>
</evidence>
<dbReference type="RefSeq" id="WP_111419740.1">
    <property type="nucleotide sequence ID" value="NZ_NPEX01000090.1"/>
</dbReference>
<keyword evidence="1" id="KW-0812">Transmembrane</keyword>
<dbReference type="AlphaFoldDB" id="A0A327KZ59"/>
<dbReference type="EMBL" id="NPEX01000090">
    <property type="protein sequence ID" value="RAI43417.1"/>
    <property type="molecule type" value="Genomic_DNA"/>
</dbReference>